<feature type="transmembrane region" description="Helical" evidence="1">
    <location>
        <begin position="146"/>
        <end position="166"/>
    </location>
</feature>
<keyword evidence="4" id="KW-1185">Reference proteome</keyword>
<keyword evidence="1" id="KW-0812">Transmembrane</keyword>
<feature type="transmembrane region" description="Helical" evidence="1">
    <location>
        <begin position="187"/>
        <end position="208"/>
    </location>
</feature>
<feature type="non-terminal residue" evidence="3">
    <location>
        <position position="244"/>
    </location>
</feature>
<feature type="transmembrane region" description="Helical" evidence="1">
    <location>
        <begin position="6"/>
        <end position="27"/>
    </location>
</feature>
<protein>
    <recommendedName>
        <fullName evidence="2">DUF7703 domain-containing protein</fullName>
    </recommendedName>
</protein>
<dbReference type="AlphaFoldDB" id="A0A9P4I6C3"/>
<accession>A0A9P4I6C3</accession>
<dbReference type="InterPro" id="IPR056120">
    <property type="entry name" value="DUF7703"/>
</dbReference>
<feature type="domain" description="DUF7703" evidence="2">
    <location>
        <begin position="6"/>
        <end position="244"/>
    </location>
</feature>
<organism evidence="3 4">
    <name type="scientific">Rhizodiscina lignyota</name>
    <dbReference type="NCBI Taxonomy" id="1504668"/>
    <lineage>
        <taxon>Eukaryota</taxon>
        <taxon>Fungi</taxon>
        <taxon>Dikarya</taxon>
        <taxon>Ascomycota</taxon>
        <taxon>Pezizomycotina</taxon>
        <taxon>Dothideomycetes</taxon>
        <taxon>Pleosporomycetidae</taxon>
        <taxon>Aulographales</taxon>
        <taxon>Rhizodiscinaceae</taxon>
        <taxon>Rhizodiscina</taxon>
    </lineage>
</organism>
<reference evidence="3" key="1">
    <citation type="journal article" date="2020" name="Stud. Mycol.">
        <title>101 Dothideomycetes genomes: a test case for predicting lifestyles and emergence of pathogens.</title>
        <authorList>
            <person name="Haridas S."/>
            <person name="Albert R."/>
            <person name="Binder M."/>
            <person name="Bloem J."/>
            <person name="Labutti K."/>
            <person name="Salamov A."/>
            <person name="Andreopoulos B."/>
            <person name="Baker S."/>
            <person name="Barry K."/>
            <person name="Bills G."/>
            <person name="Bluhm B."/>
            <person name="Cannon C."/>
            <person name="Castanera R."/>
            <person name="Culley D."/>
            <person name="Daum C."/>
            <person name="Ezra D."/>
            <person name="Gonzalez J."/>
            <person name="Henrissat B."/>
            <person name="Kuo A."/>
            <person name="Liang C."/>
            <person name="Lipzen A."/>
            <person name="Lutzoni F."/>
            <person name="Magnuson J."/>
            <person name="Mondo S."/>
            <person name="Nolan M."/>
            <person name="Ohm R."/>
            <person name="Pangilinan J."/>
            <person name="Park H.-J."/>
            <person name="Ramirez L."/>
            <person name="Alfaro M."/>
            <person name="Sun H."/>
            <person name="Tritt A."/>
            <person name="Yoshinaga Y."/>
            <person name="Zwiers L.-H."/>
            <person name="Turgeon B."/>
            <person name="Goodwin S."/>
            <person name="Spatafora J."/>
            <person name="Crous P."/>
            <person name="Grigoriev I."/>
        </authorList>
    </citation>
    <scope>NUCLEOTIDE SEQUENCE</scope>
    <source>
        <strain evidence="3">CBS 133067</strain>
    </source>
</reference>
<name>A0A9P4I6C3_9PEZI</name>
<evidence type="ECO:0000313" key="3">
    <source>
        <dbReference type="EMBL" id="KAF2092882.1"/>
    </source>
</evidence>
<evidence type="ECO:0000256" key="1">
    <source>
        <dbReference type="SAM" id="Phobius"/>
    </source>
</evidence>
<dbReference type="Proteomes" id="UP000799772">
    <property type="component" value="Unassembled WGS sequence"/>
</dbReference>
<sequence length="244" mass="27597">ISFDSIIAAFTAVAVWSSIPLTTRLLFTFKKYQGLYFWSILVTTWGLSIRVIGFMVKFTVPACPWILSTILAEAGWVAMVTGFSLVMYSRLNLIIGSRRILHLVLAMIIIDGVTLHSILIVLQFGLASQPVHDPSKRAPWLAAINPMERVQVCWFTVQELIIGLFYMKSAYDHLKDRMLPSNRARNVMVLLLVVQFIVLALDIIIIVVDCSGYFTLKAIIHSFVYAIKLDMEFVVLNQLVDISR</sequence>
<dbReference type="Pfam" id="PF24802">
    <property type="entry name" value="DUF7703"/>
    <property type="match status" value="1"/>
</dbReference>
<gene>
    <name evidence="3" type="ORF">NA57DRAFT_18145</name>
</gene>
<feature type="transmembrane region" description="Helical" evidence="1">
    <location>
        <begin position="65"/>
        <end position="88"/>
    </location>
</feature>
<evidence type="ECO:0000259" key="2">
    <source>
        <dbReference type="Pfam" id="PF24802"/>
    </source>
</evidence>
<dbReference type="EMBL" id="ML978141">
    <property type="protein sequence ID" value="KAF2092882.1"/>
    <property type="molecule type" value="Genomic_DNA"/>
</dbReference>
<feature type="transmembrane region" description="Helical" evidence="1">
    <location>
        <begin position="34"/>
        <end position="53"/>
    </location>
</feature>
<feature type="transmembrane region" description="Helical" evidence="1">
    <location>
        <begin position="100"/>
        <end position="126"/>
    </location>
</feature>
<evidence type="ECO:0000313" key="4">
    <source>
        <dbReference type="Proteomes" id="UP000799772"/>
    </source>
</evidence>
<dbReference type="PANTHER" id="PTHR37013">
    <property type="entry name" value="INTEGRAL MEMBRANE PROTEIN (AFU_ORTHOLOGUE AFUA_1G05950)-RELATED"/>
    <property type="match status" value="1"/>
</dbReference>
<feature type="non-terminal residue" evidence="3">
    <location>
        <position position="1"/>
    </location>
</feature>
<comment type="caution">
    <text evidence="3">The sequence shown here is derived from an EMBL/GenBank/DDBJ whole genome shotgun (WGS) entry which is preliminary data.</text>
</comment>
<keyword evidence="1" id="KW-0472">Membrane</keyword>
<proteinExistence type="predicted"/>
<keyword evidence="1" id="KW-1133">Transmembrane helix</keyword>
<dbReference type="PANTHER" id="PTHR37013:SF7">
    <property type="entry name" value="INTEGRAL MEMBRANE PROTEIN"/>
    <property type="match status" value="1"/>
</dbReference>
<dbReference type="OrthoDB" id="405906at2759"/>